<evidence type="ECO:0000256" key="1">
    <source>
        <dbReference type="SAM" id="SignalP"/>
    </source>
</evidence>
<protein>
    <submittedName>
        <fullName evidence="2">Uncharacterized protein</fullName>
    </submittedName>
</protein>
<evidence type="ECO:0000313" key="2">
    <source>
        <dbReference type="EMBL" id="CAF1688091.1"/>
    </source>
</evidence>
<evidence type="ECO:0000313" key="3">
    <source>
        <dbReference type="Proteomes" id="UP000663828"/>
    </source>
</evidence>
<feature type="signal peptide" evidence="1">
    <location>
        <begin position="1"/>
        <end position="24"/>
    </location>
</feature>
<organism evidence="2 3">
    <name type="scientific">Adineta ricciae</name>
    <name type="common">Rotifer</name>
    <dbReference type="NCBI Taxonomy" id="249248"/>
    <lineage>
        <taxon>Eukaryota</taxon>
        <taxon>Metazoa</taxon>
        <taxon>Spiralia</taxon>
        <taxon>Gnathifera</taxon>
        <taxon>Rotifera</taxon>
        <taxon>Eurotatoria</taxon>
        <taxon>Bdelloidea</taxon>
        <taxon>Adinetida</taxon>
        <taxon>Adinetidae</taxon>
        <taxon>Adineta</taxon>
    </lineage>
</organism>
<feature type="chain" id="PRO_5033031850" evidence="1">
    <location>
        <begin position="25"/>
        <end position="194"/>
    </location>
</feature>
<reference evidence="2" key="1">
    <citation type="submission" date="2021-02" db="EMBL/GenBank/DDBJ databases">
        <authorList>
            <person name="Nowell W R."/>
        </authorList>
    </citation>
    <scope>NUCLEOTIDE SEQUENCE</scope>
</reference>
<sequence>MQYNILSVIILMALSLLAISITLGDVQEVQPQNCVCYDPGRLDSKNSTVTCNTTHCSRGNNPNCNANYPDYTIMYLRAFGYYGVINHYLGCNCPGYNYSNSSYDNALSISRNGKYSYTDCNGFGGDEQDDDVIYCCNYCCGLLPVYTTTSVPSTTNSIRTYPISVLFSFTLVLMKMITMDSAAPTALFHVNLSA</sequence>
<dbReference type="EMBL" id="CAJNOR010018041">
    <property type="protein sequence ID" value="CAF1688091.1"/>
    <property type="molecule type" value="Genomic_DNA"/>
</dbReference>
<accession>A0A816HJ48</accession>
<comment type="caution">
    <text evidence="2">The sequence shown here is derived from an EMBL/GenBank/DDBJ whole genome shotgun (WGS) entry which is preliminary data.</text>
</comment>
<proteinExistence type="predicted"/>
<keyword evidence="3" id="KW-1185">Reference proteome</keyword>
<dbReference type="Proteomes" id="UP000663828">
    <property type="component" value="Unassembled WGS sequence"/>
</dbReference>
<name>A0A816HJ48_ADIRI</name>
<keyword evidence="1" id="KW-0732">Signal</keyword>
<gene>
    <name evidence="2" type="ORF">XAT740_LOCUS62693</name>
</gene>
<dbReference type="AlphaFoldDB" id="A0A816HJ48"/>